<feature type="compositionally biased region" description="Basic and acidic residues" evidence="1">
    <location>
        <begin position="96"/>
        <end position="119"/>
    </location>
</feature>
<accession>Q5ZBB3</accession>
<feature type="compositionally biased region" description="Basic residues" evidence="1">
    <location>
        <begin position="9"/>
        <end position="27"/>
    </location>
</feature>
<dbReference type="AlphaFoldDB" id="Q5ZBB3"/>
<sequence length="171" mass="18807">MLTAAVAGRRPRPHRPPSHGRLPRGRRTAAAPPTAAHSRLAPLPPHGRLPRGRLAPPPPRGRLAPPPPHSRGPTSRRRAVALLRRRHLAPSPPPGRSREGKEEEEAGIERGSREGKEEGEGPGEEGDIEEALEADTERFKEKRKKRGLKGGDRMGIFTPGWYYQPGLKIHL</sequence>
<gene>
    <name evidence="2" type="primary">B1085F01.20</name>
</gene>
<evidence type="ECO:0000313" key="2">
    <source>
        <dbReference type="EMBL" id="BAD53115.1"/>
    </source>
</evidence>
<evidence type="ECO:0000256" key="1">
    <source>
        <dbReference type="SAM" id="MobiDB-lite"/>
    </source>
</evidence>
<feature type="compositionally biased region" description="Acidic residues" evidence="1">
    <location>
        <begin position="120"/>
        <end position="134"/>
    </location>
</feature>
<feature type="region of interest" description="Disordered" evidence="1">
    <location>
        <begin position="1"/>
        <end position="160"/>
    </location>
</feature>
<dbReference type="Proteomes" id="UP000817658">
    <property type="component" value="Chromosome 1"/>
</dbReference>
<reference evidence="2" key="1">
    <citation type="journal article" date="2002" name="Nature">
        <title>The genome sequence and structure of rice chromosome 1.</title>
        <authorList>
            <person name="Sasaki T."/>
            <person name="Matsumoto T."/>
            <person name="Yamamoto K."/>
            <person name="Sakata K."/>
            <person name="Baba T."/>
            <person name="Katayose Y."/>
            <person name="Wu J."/>
            <person name="Niimura Y."/>
            <person name="Cheng Z."/>
            <person name="Nagamura Y."/>
            <person name="Antonio B.A."/>
            <person name="Kanamori H."/>
            <person name="Hosokawa S."/>
            <person name="Masukawa M."/>
            <person name="Arikawa K."/>
            <person name="Chiden Y."/>
            <person name="Hayashi M."/>
            <person name="Okamoto M."/>
            <person name="Ando T."/>
            <person name="Aoki H."/>
            <person name="Arita K."/>
            <person name="Hamada M."/>
            <person name="Harada C."/>
            <person name="Hijishita S."/>
            <person name="Honda M."/>
            <person name="Ichikawa Y."/>
            <person name="Idonuma A."/>
            <person name="Iijima M."/>
            <person name="Ikeda M."/>
            <person name="Ikeno M."/>
            <person name="Itoh S."/>
            <person name="Itoh T."/>
            <person name="Itoh Y."/>
            <person name="Itoh Y."/>
            <person name="Iwabuchi A."/>
            <person name="Kamiya K."/>
            <person name="Karasawa W."/>
            <person name="Katagiri S."/>
            <person name="Kikuta A."/>
            <person name="Kobayashi N."/>
            <person name="Kono I."/>
            <person name="Machita K."/>
            <person name="Maehara T."/>
            <person name="Mizuno H."/>
            <person name="Mizubayashi T."/>
            <person name="Mukai Y."/>
            <person name="Nagasaki H."/>
            <person name="Nakashima M."/>
            <person name="Nakama Y."/>
            <person name="Nakamichi Y."/>
            <person name="Nakamura M."/>
            <person name="Namiki N."/>
            <person name="Negishi M."/>
            <person name="Ohta I."/>
            <person name="Ono N."/>
            <person name="Saji S."/>
            <person name="Sakai K."/>
            <person name="Shibata M."/>
            <person name="Shimokawa T."/>
            <person name="Shomura A."/>
            <person name="Song J."/>
            <person name="Takazaki Y."/>
            <person name="Terasawa K."/>
            <person name="Tsuji K."/>
            <person name="Waki K."/>
            <person name="Yamagata H."/>
            <person name="Yamane H."/>
            <person name="Yoshiki S."/>
            <person name="Yoshihara R."/>
            <person name="Yukawa K."/>
            <person name="Zhong H."/>
            <person name="Iwama H."/>
            <person name="Endo T."/>
            <person name="Ito H."/>
            <person name="Hahn J.H."/>
            <person name="Kim H.I."/>
            <person name="Eun M.Y."/>
            <person name="Yano M."/>
            <person name="Jiang J."/>
            <person name="Gojobori T."/>
        </authorList>
    </citation>
    <scope>NUCLEOTIDE SEQUENCE [LARGE SCALE GENOMIC DNA]</scope>
</reference>
<organism evidence="2">
    <name type="scientific">Oryza sativa subsp. japonica</name>
    <name type="common">Rice</name>
    <dbReference type="NCBI Taxonomy" id="39947"/>
    <lineage>
        <taxon>Eukaryota</taxon>
        <taxon>Viridiplantae</taxon>
        <taxon>Streptophyta</taxon>
        <taxon>Embryophyta</taxon>
        <taxon>Tracheophyta</taxon>
        <taxon>Spermatophyta</taxon>
        <taxon>Magnoliopsida</taxon>
        <taxon>Liliopsida</taxon>
        <taxon>Poales</taxon>
        <taxon>Poaceae</taxon>
        <taxon>BOP clade</taxon>
        <taxon>Oryzoideae</taxon>
        <taxon>Oryzeae</taxon>
        <taxon>Oryzinae</taxon>
        <taxon>Oryza</taxon>
        <taxon>Oryza sativa</taxon>
    </lineage>
</organism>
<name>Q5ZBB3_ORYSJ</name>
<proteinExistence type="predicted"/>
<protein>
    <submittedName>
        <fullName evidence="2">Uncharacterized protein</fullName>
    </submittedName>
</protein>
<dbReference type="EMBL" id="AP003330">
    <property type="protein sequence ID" value="BAD53115.1"/>
    <property type="molecule type" value="Genomic_DNA"/>
</dbReference>
<feature type="compositionally biased region" description="Low complexity" evidence="1">
    <location>
        <begin position="28"/>
        <end position="41"/>
    </location>
</feature>
<feature type="compositionally biased region" description="Basic residues" evidence="1">
    <location>
        <begin position="74"/>
        <end position="88"/>
    </location>
</feature>
<feature type="compositionally biased region" description="Pro residues" evidence="1">
    <location>
        <begin position="55"/>
        <end position="70"/>
    </location>
</feature>